<accession>A0A974PKU4</accession>
<dbReference type="Proteomes" id="UP000596427">
    <property type="component" value="Chromosome"/>
</dbReference>
<gene>
    <name evidence="1" type="ORF">EZH22_20440</name>
</gene>
<dbReference type="EMBL" id="CP063362">
    <property type="protein sequence ID" value="QRG05432.1"/>
    <property type="molecule type" value="Genomic_DNA"/>
</dbReference>
<dbReference type="SUPFAM" id="SSF53756">
    <property type="entry name" value="UDP-Glycosyltransferase/glycogen phosphorylase"/>
    <property type="match status" value="1"/>
</dbReference>
<evidence type="ECO:0000313" key="1">
    <source>
        <dbReference type="EMBL" id="QRG05432.1"/>
    </source>
</evidence>
<dbReference type="RefSeq" id="WP_203192297.1">
    <property type="nucleotide sequence ID" value="NZ_CP063362.1"/>
</dbReference>
<dbReference type="KEGG" id="xdi:EZH22_20440"/>
<dbReference type="AlphaFoldDB" id="A0A974PKU4"/>
<keyword evidence="2" id="KW-1185">Reference proteome</keyword>
<dbReference type="Gene3D" id="3.40.50.2000">
    <property type="entry name" value="Glycogen Phosphorylase B"/>
    <property type="match status" value="2"/>
</dbReference>
<organism evidence="1 2">
    <name type="scientific">Xanthobacter dioxanivorans</name>
    <dbReference type="NCBI Taxonomy" id="2528964"/>
    <lineage>
        <taxon>Bacteria</taxon>
        <taxon>Pseudomonadati</taxon>
        <taxon>Pseudomonadota</taxon>
        <taxon>Alphaproteobacteria</taxon>
        <taxon>Hyphomicrobiales</taxon>
        <taxon>Xanthobacteraceae</taxon>
        <taxon>Xanthobacter</taxon>
    </lineage>
</organism>
<name>A0A974PKU4_9HYPH</name>
<protein>
    <recommendedName>
        <fullName evidence="3">Glycosyltransferase</fullName>
    </recommendedName>
</protein>
<evidence type="ECO:0000313" key="2">
    <source>
        <dbReference type="Proteomes" id="UP000596427"/>
    </source>
</evidence>
<sequence length="392" mass="41372">MRAKRVLLAWEQGAGFGHTTQLARLGRRLAEAGAEVAAAVRYPELSRPLADAGIRLMQAPPWPAPAPRPDDAFPASATLTDTLARAGLRDPQSVGTVLRGWRAILDAEQPDLLVCDYAPLAAPAALGRCAVMQAGTAYCLPPAHLVDMPVLHAFAPPLHRDADVRDAINAAFAAEGIAPLAGIGALFAGDDVFVRTFPLIDPYADLRDRQAEGPVLSAPIGEMRPDARGIFAYLHTDVATRPDVARALLALGRALEIHIPGAAPAVTERLRAAGVRVHEHPAPMAEVLARSRLILHQGSAGVATEALLAGVPQFTLSVHVEHYLNGEALAAAGLSRNVPLFDPAAQVEAAQIRAMLFDEDALLIAAAAGRMHRAMVVTDPLDALTCRCLALL</sequence>
<evidence type="ECO:0008006" key="3">
    <source>
        <dbReference type="Google" id="ProtNLM"/>
    </source>
</evidence>
<proteinExistence type="predicted"/>
<reference evidence="1 2" key="1">
    <citation type="submission" date="2020-10" db="EMBL/GenBank/DDBJ databases">
        <title>Degradation of 1,4-Dioxane by Xanthobacter sp. YN2, via a Novel Group-2 Soluble Di-Iron Monooxygenase.</title>
        <authorList>
            <person name="Ma F."/>
            <person name="Wang Y."/>
            <person name="Yang J."/>
            <person name="Guo H."/>
            <person name="Su D."/>
            <person name="Yu L."/>
        </authorList>
    </citation>
    <scope>NUCLEOTIDE SEQUENCE [LARGE SCALE GENOMIC DNA]</scope>
    <source>
        <strain evidence="1 2">YN2</strain>
    </source>
</reference>